<dbReference type="CDD" id="cd07344">
    <property type="entry name" value="M48_yhfN_like"/>
    <property type="match status" value="1"/>
</dbReference>
<sequence>MKYSKSNKQFTFGSLLYDYKLIKQDRKSLSLTVTPSLDIILKSPVSADEERTEAFLKRKWFWLERQLQYFGKYQRRTYKKEYVAGESFHYLGRQYQLIIKHSKSDNVGLIKGSLIVETTKKVENKRYNKKLLESWFEERRIIIFQERFKEMLEKFNYKDFPKLETREMKKRWGSFVNGNKIVLNPKLIHLPKETIDYVITHELCHIRYRNHDKKYFKFLDKMYPGWELVKEKLETMGVFVNS</sequence>
<evidence type="ECO:0000313" key="2">
    <source>
        <dbReference type="EMBL" id="PIP56516.1"/>
    </source>
</evidence>
<dbReference type="AlphaFoldDB" id="A0A2H0BFR6"/>
<feature type="domain" description="YgjP-like metallopeptidase" evidence="1">
    <location>
        <begin position="27"/>
        <end position="234"/>
    </location>
</feature>
<proteinExistence type="predicted"/>
<comment type="caution">
    <text evidence="2">The sequence shown here is derived from an EMBL/GenBank/DDBJ whole genome shotgun (WGS) entry which is preliminary data.</text>
</comment>
<gene>
    <name evidence="2" type="ORF">COX05_02630</name>
</gene>
<dbReference type="InterPro" id="IPR053136">
    <property type="entry name" value="UTP_pyrophosphatase-like"/>
</dbReference>
<protein>
    <recommendedName>
        <fullName evidence="1">YgjP-like metallopeptidase domain-containing protein</fullName>
    </recommendedName>
</protein>
<dbReference type="PANTHER" id="PTHR30399">
    <property type="entry name" value="UNCHARACTERIZED PROTEIN YGJP"/>
    <property type="match status" value="1"/>
</dbReference>
<name>A0A2H0BFR6_UNCKA</name>
<accession>A0A2H0BFR6</accession>
<organism evidence="2 3">
    <name type="scientific">candidate division WWE3 bacterium CG22_combo_CG10-13_8_21_14_all_39_12</name>
    <dbReference type="NCBI Taxonomy" id="1975094"/>
    <lineage>
        <taxon>Bacteria</taxon>
        <taxon>Katanobacteria</taxon>
    </lineage>
</organism>
<dbReference type="Proteomes" id="UP000228495">
    <property type="component" value="Unassembled WGS sequence"/>
</dbReference>
<dbReference type="InterPro" id="IPR002725">
    <property type="entry name" value="YgjP-like_metallopeptidase"/>
</dbReference>
<dbReference type="PANTHER" id="PTHR30399:SF1">
    <property type="entry name" value="UTP PYROPHOSPHATASE"/>
    <property type="match status" value="1"/>
</dbReference>
<reference evidence="2 3" key="1">
    <citation type="submission" date="2017-09" db="EMBL/GenBank/DDBJ databases">
        <title>Depth-based differentiation of microbial function through sediment-hosted aquifers and enrichment of novel symbionts in the deep terrestrial subsurface.</title>
        <authorList>
            <person name="Probst A.J."/>
            <person name="Ladd B."/>
            <person name="Jarett J.K."/>
            <person name="Geller-Mcgrath D.E."/>
            <person name="Sieber C.M."/>
            <person name="Emerson J.B."/>
            <person name="Anantharaman K."/>
            <person name="Thomas B.C."/>
            <person name="Malmstrom R."/>
            <person name="Stieglmeier M."/>
            <person name="Klingl A."/>
            <person name="Woyke T."/>
            <person name="Ryan C.M."/>
            <person name="Banfield J.F."/>
        </authorList>
    </citation>
    <scope>NUCLEOTIDE SEQUENCE [LARGE SCALE GENOMIC DNA]</scope>
    <source>
        <strain evidence="2">CG22_combo_CG10-13_8_21_14_all_39_12</strain>
    </source>
</reference>
<dbReference type="Pfam" id="PF01863">
    <property type="entry name" value="YgjP-like"/>
    <property type="match status" value="1"/>
</dbReference>
<evidence type="ECO:0000313" key="3">
    <source>
        <dbReference type="Proteomes" id="UP000228495"/>
    </source>
</evidence>
<dbReference type="EMBL" id="PCSU01000042">
    <property type="protein sequence ID" value="PIP56516.1"/>
    <property type="molecule type" value="Genomic_DNA"/>
</dbReference>
<evidence type="ECO:0000259" key="1">
    <source>
        <dbReference type="Pfam" id="PF01863"/>
    </source>
</evidence>
<dbReference type="Gene3D" id="3.30.2010.10">
    <property type="entry name" value="Metalloproteases ('zincins'), catalytic domain"/>
    <property type="match status" value="1"/>
</dbReference>